<keyword evidence="7" id="KW-1185">Reference proteome</keyword>
<dbReference type="SMART" id="SM00419">
    <property type="entry name" value="HTH_CRP"/>
    <property type="match status" value="1"/>
</dbReference>
<keyword evidence="2" id="KW-0238">DNA-binding</keyword>
<evidence type="ECO:0000313" key="6">
    <source>
        <dbReference type="EMBL" id="MEN2743915.1"/>
    </source>
</evidence>
<dbReference type="InterPro" id="IPR014710">
    <property type="entry name" value="RmlC-like_jellyroll"/>
</dbReference>
<organism evidence="6 7">
    <name type="scientific">Sinomonas halotolerans</name>
    <dbReference type="NCBI Taxonomy" id="1644133"/>
    <lineage>
        <taxon>Bacteria</taxon>
        <taxon>Bacillati</taxon>
        <taxon>Actinomycetota</taxon>
        <taxon>Actinomycetes</taxon>
        <taxon>Micrococcales</taxon>
        <taxon>Micrococcaceae</taxon>
        <taxon>Sinomonas</taxon>
    </lineage>
</organism>
<keyword evidence="3" id="KW-0804">Transcription</keyword>
<dbReference type="SUPFAM" id="SSF46785">
    <property type="entry name" value="Winged helix' DNA-binding domain"/>
    <property type="match status" value="1"/>
</dbReference>
<dbReference type="Pfam" id="PF13545">
    <property type="entry name" value="HTH_Crp_2"/>
    <property type="match status" value="1"/>
</dbReference>
<reference evidence="6 7" key="1">
    <citation type="submission" date="2024-05" db="EMBL/GenBank/DDBJ databases">
        <title>Sinomonas sp. nov., isolated from a waste landfill.</title>
        <authorList>
            <person name="Zhao Y."/>
        </authorList>
    </citation>
    <scope>NUCLEOTIDE SEQUENCE [LARGE SCALE GENOMIC DNA]</scope>
    <source>
        <strain evidence="6 7">CCTCC AB2014300</strain>
    </source>
</reference>
<accession>A0ABU9X0D7</accession>
<keyword evidence="1" id="KW-0805">Transcription regulation</keyword>
<dbReference type="CDD" id="cd00038">
    <property type="entry name" value="CAP_ED"/>
    <property type="match status" value="1"/>
</dbReference>
<dbReference type="InterPro" id="IPR036388">
    <property type="entry name" value="WH-like_DNA-bd_sf"/>
</dbReference>
<dbReference type="InterPro" id="IPR000595">
    <property type="entry name" value="cNMP-bd_dom"/>
</dbReference>
<protein>
    <submittedName>
        <fullName evidence="6">Crp/Fnr family transcriptional regulator</fullName>
    </submittedName>
</protein>
<dbReference type="PROSITE" id="PS51063">
    <property type="entry name" value="HTH_CRP_2"/>
    <property type="match status" value="1"/>
</dbReference>
<name>A0ABU9X0D7_9MICC</name>
<proteinExistence type="predicted"/>
<evidence type="ECO:0000259" key="4">
    <source>
        <dbReference type="PROSITE" id="PS50042"/>
    </source>
</evidence>
<dbReference type="Pfam" id="PF00027">
    <property type="entry name" value="cNMP_binding"/>
    <property type="match status" value="1"/>
</dbReference>
<gene>
    <name evidence="6" type="ORF">ABCQ75_05110</name>
</gene>
<dbReference type="InterPro" id="IPR036390">
    <property type="entry name" value="WH_DNA-bd_sf"/>
</dbReference>
<dbReference type="SUPFAM" id="SSF51206">
    <property type="entry name" value="cAMP-binding domain-like"/>
    <property type="match status" value="1"/>
</dbReference>
<dbReference type="RefSeq" id="WP_345883544.1">
    <property type="nucleotide sequence ID" value="NZ_JBDFRB010000003.1"/>
</dbReference>
<dbReference type="Proteomes" id="UP001422074">
    <property type="component" value="Unassembled WGS sequence"/>
</dbReference>
<evidence type="ECO:0000256" key="1">
    <source>
        <dbReference type="ARBA" id="ARBA00023015"/>
    </source>
</evidence>
<evidence type="ECO:0000256" key="3">
    <source>
        <dbReference type="ARBA" id="ARBA00023163"/>
    </source>
</evidence>
<dbReference type="PROSITE" id="PS50042">
    <property type="entry name" value="CNMP_BINDING_3"/>
    <property type="match status" value="1"/>
</dbReference>
<dbReference type="InterPro" id="IPR050397">
    <property type="entry name" value="Env_Response_Regulators"/>
</dbReference>
<sequence>MADSLRLRPVWAPRLQEAVAPMPQSAEHFSCLTEVDLFVDLSAEEMAAVERMVPARRFARGELVYSQSEPMNALFILKRGRVRVFRVAEDGKALTLAILEPGAVFGEMLLVGQRMYDNYAEAIEDSVICQLSAPDVEKHLLSDARIAVRVSRLLGEQVARLESRLADLALRPLPARAASMLVELSQAAAPSRFGFPPAVRLTHEQLAGLLGATREATSKAMGELAAEGLIRQGRGRVVVQDSRGLREAAKRTS</sequence>
<evidence type="ECO:0000313" key="7">
    <source>
        <dbReference type="Proteomes" id="UP001422074"/>
    </source>
</evidence>
<feature type="domain" description="Cyclic nucleotide-binding" evidence="4">
    <location>
        <begin position="37"/>
        <end position="111"/>
    </location>
</feature>
<dbReference type="InterPro" id="IPR018490">
    <property type="entry name" value="cNMP-bd_dom_sf"/>
</dbReference>
<dbReference type="PANTHER" id="PTHR24567">
    <property type="entry name" value="CRP FAMILY TRANSCRIPTIONAL REGULATORY PROTEIN"/>
    <property type="match status" value="1"/>
</dbReference>
<comment type="caution">
    <text evidence="6">The sequence shown here is derived from an EMBL/GenBank/DDBJ whole genome shotgun (WGS) entry which is preliminary data.</text>
</comment>
<dbReference type="EMBL" id="JBDFRB010000003">
    <property type="protein sequence ID" value="MEN2743915.1"/>
    <property type="molecule type" value="Genomic_DNA"/>
</dbReference>
<dbReference type="SMART" id="SM00100">
    <property type="entry name" value="cNMP"/>
    <property type="match status" value="1"/>
</dbReference>
<dbReference type="PANTHER" id="PTHR24567:SF74">
    <property type="entry name" value="HTH-TYPE TRANSCRIPTIONAL REGULATOR ARCR"/>
    <property type="match status" value="1"/>
</dbReference>
<feature type="domain" description="HTH crp-type" evidence="5">
    <location>
        <begin position="171"/>
        <end position="243"/>
    </location>
</feature>
<dbReference type="InterPro" id="IPR012318">
    <property type="entry name" value="HTH_CRP"/>
</dbReference>
<dbReference type="Gene3D" id="1.10.10.10">
    <property type="entry name" value="Winged helix-like DNA-binding domain superfamily/Winged helix DNA-binding domain"/>
    <property type="match status" value="1"/>
</dbReference>
<evidence type="ECO:0000256" key="2">
    <source>
        <dbReference type="ARBA" id="ARBA00023125"/>
    </source>
</evidence>
<evidence type="ECO:0000259" key="5">
    <source>
        <dbReference type="PROSITE" id="PS51063"/>
    </source>
</evidence>
<dbReference type="Gene3D" id="2.60.120.10">
    <property type="entry name" value="Jelly Rolls"/>
    <property type="match status" value="1"/>
</dbReference>